<accession>A0ABQ7ICI0</accession>
<reference evidence="1 2" key="1">
    <citation type="journal article" date="2020" name="Genome Biol. Evol.">
        <title>Comparative genomics of Sclerotiniaceae.</title>
        <authorList>
            <person name="Valero Jimenez C.A."/>
            <person name="Steentjes M."/>
            <person name="Scholten O.E."/>
            <person name="Van Kan J.A.L."/>
        </authorList>
    </citation>
    <scope>NUCLEOTIDE SEQUENCE [LARGE SCALE GENOMIC DNA]</scope>
    <source>
        <strain evidence="1 2">B1</strain>
    </source>
</reference>
<name>A0ABQ7ICI0_9HELO</name>
<keyword evidence="2" id="KW-1185">Reference proteome</keyword>
<protein>
    <recommendedName>
        <fullName evidence="3">MOSC domain-containing protein</fullName>
    </recommendedName>
</protein>
<dbReference type="EMBL" id="RCSX01000026">
    <property type="protein sequence ID" value="KAF7919986.1"/>
    <property type="molecule type" value="Genomic_DNA"/>
</dbReference>
<dbReference type="RefSeq" id="XP_038806907.1">
    <property type="nucleotide sequence ID" value="XM_038956841.1"/>
</dbReference>
<organism evidence="1 2">
    <name type="scientific">Botrytis deweyae</name>
    <dbReference type="NCBI Taxonomy" id="2478750"/>
    <lineage>
        <taxon>Eukaryota</taxon>
        <taxon>Fungi</taxon>
        <taxon>Dikarya</taxon>
        <taxon>Ascomycota</taxon>
        <taxon>Pezizomycotina</taxon>
        <taxon>Leotiomycetes</taxon>
        <taxon>Helotiales</taxon>
        <taxon>Sclerotiniaceae</taxon>
        <taxon>Botrytis</taxon>
    </lineage>
</organism>
<dbReference type="GeneID" id="62235991"/>
<dbReference type="Proteomes" id="UP000783213">
    <property type="component" value="Unassembled WGS sequence"/>
</dbReference>
<proteinExistence type="predicted"/>
<gene>
    <name evidence="1" type="ORF">EAE98_009220</name>
</gene>
<sequence length="153" mass="16824">MLTSARHQTDLSLNTQPPLNEARTPILLVNTEMLKKAKSFGARNGAFDKRLKGHDVMIGETAQKQIFVLERQEGGNLRSGTSLAALTLQAPSALLSPLSSPKDGCQLWILEVVDVEVMEMETKRGKIHSCGNEGKFGDCNDSNAFDKHRMQSE</sequence>
<evidence type="ECO:0000313" key="2">
    <source>
        <dbReference type="Proteomes" id="UP000783213"/>
    </source>
</evidence>
<evidence type="ECO:0000313" key="1">
    <source>
        <dbReference type="EMBL" id="KAF7919986.1"/>
    </source>
</evidence>
<evidence type="ECO:0008006" key="3">
    <source>
        <dbReference type="Google" id="ProtNLM"/>
    </source>
</evidence>
<comment type="caution">
    <text evidence="1">The sequence shown here is derived from an EMBL/GenBank/DDBJ whole genome shotgun (WGS) entry which is preliminary data.</text>
</comment>